<dbReference type="Gene3D" id="1.20.120.450">
    <property type="entry name" value="dinb family like domain"/>
    <property type="match status" value="1"/>
</dbReference>
<dbReference type="RefSeq" id="WP_013931040.1">
    <property type="nucleotide sequence ID" value="NC_015703.1"/>
</dbReference>
<proteinExistence type="predicted"/>
<reference evidence="4" key="1">
    <citation type="submission" date="2011-06" db="EMBL/GenBank/DDBJ databases">
        <title>The complete genome of chromosome of Runella slithyformis DSM 19594.</title>
        <authorList>
            <consortium name="US DOE Joint Genome Institute (JGI-PGF)"/>
            <person name="Lucas S."/>
            <person name="Han J."/>
            <person name="Lapidus A."/>
            <person name="Bruce D."/>
            <person name="Goodwin L."/>
            <person name="Pitluck S."/>
            <person name="Peters L."/>
            <person name="Kyrpides N."/>
            <person name="Mavromatis K."/>
            <person name="Ivanova N."/>
            <person name="Ovchinnikova G."/>
            <person name="Zhang X."/>
            <person name="Misra M."/>
            <person name="Detter J.C."/>
            <person name="Tapia R."/>
            <person name="Han C."/>
            <person name="Land M."/>
            <person name="Hauser L."/>
            <person name="Markowitz V."/>
            <person name="Cheng J.-F."/>
            <person name="Hugenholtz P."/>
            <person name="Woyke T."/>
            <person name="Wu D."/>
            <person name="Tindall B."/>
            <person name="Faehrich R."/>
            <person name="Brambilla E."/>
            <person name="Klenk H.-P."/>
            <person name="Eisen J.A."/>
        </authorList>
    </citation>
    <scope>NUCLEOTIDE SEQUENCE [LARGE SCALE GENOMIC DNA]</scope>
    <source>
        <strain evidence="4">ATCC 29530 / DSM 19594 / LMG 11500 / NCIMB 11436 / LSU 4</strain>
    </source>
</reference>
<reference evidence="3 4" key="2">
    <citation type="journal article" date="2012" name="Stand. Genomic Sci.">
        <title>Complete genome sequence of the aquatic bacterium Runella slithyformis type strain (LSU 4(T)).</title>
        <authorList>
            <person name="Copeland A."/>
            <person name="Zhang X."/>
            <person name="Misra M."/>
            <person name="Lapidus A."/>
            <person name="Nolan M."/>
            <person name="Lucas S."/>
            <person name="Deshpande S."/>
            <person name="Cheng J.F."/>
            <person name="Tapia R."/>
            <person name="Goodwin L.A."/>
            <person name="Pitluck S."/>
            <person name="Liolios K."/>
            <person name="Pagani I."/>
            <person name="Ivanova N."/>
            <person name="Mikhailova N."/>
            <person name="Pati A."/>
            <person name="Chen A."/>
            <person name="Palaniappan K."/>
            <person name="Land M."/>
            <person name="Hauser L."/>
            <person name="Pan C."/>
            <person name="Jeffries C.D."/>
            <person name="Detter J.C."/>
            <person name="Brambilla E.M."/>
            <person name="Rohde M."/>
            <person name="Djao O.D."/>
            <person name="Goker M."/>
            <person name="Sikorski J."/>
            <person name="Tindall B.J."/>
            <person name="Woyke T."/>
            <person name="Bristow J."/>
            <person name="Eisen J.A."/>
            <person name="Markowitz V."/>
            <person name="Hugenholtz P."/>
            <person name="Kyrpides N.C."/>
            <person name="Klenk H.P."/>
            <person name="Mavromatis K."/>
        </authorList>
    </citation>
    <scope>NUCLEOTIDE SEQUENCE [LARGE SCALE GENOMIC DNA]</scope>
    <source>
        <strain evidence="4">ATCC 29530 / DSM 19594 / LMG 11500 / NCIMB 11436 / LSU 4</strain>
    </source>
</reference>
<feature type="region of interest" description="Disordered" evidence="1">
    <location>
        <begin position="168"/>
        <end position="187"/>
    </location>
</feature>
<protein>
    <recommendedName>
        <fullName evidence="2">DinB-like domain-containing protein</fullName>
    </recommendedName>
</protein>
<evidence type="ECO:0000313" key="3">
    <source>
        <dbReference type="EMBL" id="AEI51772.1"/>
    </source>
</evidence>
<name>A0A7U3ZR05_RUNSL</name>
<dbReference type="AlphaFoldDB" id="A0A7U3ZR05"/>
<keyword evidence="4" id="KW-1185">Reference proteome</keyword>
<sequence>MDKKEELLRIIDQFNLIYESEEAWHGPSVVEVLSDVSWEMASQKIMPNTHSIAELVYHMTTWRIFVVKRLQGDGEYEVTKARDWKSFIVFDEFEWEALQMELSLSQEELIAELEKREDDEFLEEIVPGREYDFYTMLHGILQHDLYHAGQISILKKALLYKGLGKKSRSEEDDYYGSGGSDEFDDMY</sequence>
<organism evidence="3 4">
    <name type="scientific">Runella slithyformis (strain ATCC 29530 / DSM 19594 / LMG 11500 / NCIMB 11436 / LSU 4)</name>
    <dbReference type="NCBI Taxonomy" id="761193"/>
    <lineage>
        <taxon>Bacteria</taxon>
        <taxon>Pseudomonadati</taxon>
        <taxon>Bacteroidota</taxon>
        <taxon>Cytophagia</taxon>
        <taxon>Cytophagales</taxon>
        <taxon>Spirosomataceae</taxon>
        <taxon>Runella</taxon>
    </lineage>
</organism>
<dbReference type="SUPFAM" id="SSF109854">
    <property type="entry name" value="DinB/YfiT-like putative metalloenzymes"/>
    <property type="match status" value="1"/>
</dbReference>
<dbReference type="Pfam" id="PF12867">
    <property type="entry name" value="DinB_2"/>
    <property type="match status" value="1"/>
</dbReference>
<evidence type="ECO:0000256" key="1">
    <source>
        <dbReference type="SAM" id="MobiDB-lite"/>
    </source>
</evidence>
<accession>A0A7U3ZR05</accession>
<dbReference type="EMBL" id="CP002859">
    <property type="protein sequence ID" value="AEI51772.1"/>
    <property type="molecule type" value="Genomic_DNA"/>
</dbReference>
<gene>
    <name evidence="3" type="ordered locus">Runsl_5481</name>
</gene>
<feature type="domain" description="DinB-like" evidence="2">
    <location>
        <begin position="41"/>
        <end position="151"/>
    </location>
</feature>
<dbReference type="KEGG" id="rsi:Runsl_5481"/>
<dbReference type="InterPro" id="IPR034660">
    <property type="entry name" value="DinB/YfiT-like"/>
</dbReference>
<evidence type="ECO:0000259" key="2">
    <source>
        <dbReference type="Pfam" id="PF12867"/>
    </source>
</evidence>
<dbReference type="InterPro" id="IPR024775">
    <property type="entry name" value="DinB-like"/>
</dbReference>
<evidence type="ECO:0000313" key="4">
    <source>
        <dbReference type="Proteomes" id="UP000000493"/>
    </source>
</evidence>
<dbReference type="Proteomes" id="UP000000493">
    <property type="component" value="Chromosome"/>
</dbReference>